<dbReference type="InterPro" id="IPR041698">
    <property type="entry name" value="Methyltransf_25"/>
</dbReference>
<dbReference type="InterPro" id="IPR029063">
    <property type="entry name" value="SAM-dependent_MTases_sf"/>
</dbReference>
<dbReference type="CDD" id="cd02440">
    <property type="entry name" value="AdoMet_MTases"/>
    <property type="match status" value="1"/>
</dbReference>
<feature type="domain" description="Methyltransferase" evidence="1">
    <location>
        <begin position="46"/>
        <end position="154"/>
    </location>
</feature>
<dbReference type="GO" id="GO:0032259">
    <property type="term" value="P:methylation"/>
    <property type="evidence" value="ECO:0007669"/>
    <property type="project" value="UniProtKB-KW"/>
</dbReference>
<keyword evidence="2" id="KW-0808">Transferase</keyword>
<organism evidence="2 3">
    <name type="scientific">Lasiosphaeris hirsuta</name>
    <dbReference type="NCBI Taxonomy" id="260670"/>
    <lineage>
        <taxon>Eukaryota</taxon>
        <taxon>Fungi</taxon>
        <taxon>Dikarya</taxon>
        <taxon>Ascomycota</taxon>
        <taxon>Pezizomycotina</taxon>
        <taxon>Sordariomycetes</taxon>
        <taxon>Sordariomycetidae</taxon>
        <taxon>Sordariales</taxon>
        <taxon>Lasiosphaeriaceae</taxon>
        <taxon>Lasiosphaeris</taxon>
    </lineage>
</organism>
<keyword evidence="2" id="KW-0489">Methyltransferase</keyword>
<dbReference type="Proteomes" id="UP001172102">
    <property type="component" value="Unassembled WGS sequence"/>
</dbReference>
<name>A0AA40BD67_9PEZI</name>
<protein>
    <submittedName>
        <fullName evidence="2">S-adenosyl-L-methionine-dependent methyltransferase</fullName>
    </submittedName>
</protein>
<evidence type="ECO:0000313" key="3">
    <source>
        <dbReference type="Proteomes" id="UP001172102"/>
    </source>
</evidence>
<evidence type="ECO:0000259" key="1">
    <source>
        <dbReference type="Pfam" id="PF13649"/>
    </source>
</evidence>
<dbReference type="GO" id="GO:0008168">
    <property type="term" value="F:methyltransferase activity"/>
    <property type="evidence" value="ECO:0007669"/>
    <property type="project" value="UniProtKB-KW"/>
</dbReference>
<dbReference type="EMBL" id="JAUKUA010000001">
    <property type="protein sequence ID" value="KAK0732105.1"/>
    <property type="molecule type" value="Genomic_DNA"/>
</dbReference>
<dbReference type="Gene3D" id="3.40.50.150">
    <property type="entry name" value="Vaccinia Virus protein VP39"/>
    <property type="match status" value="1"/>
</dbReference>
<dbReference type="SUPFAM" id="SSF53335">
    <property type="entry name" value="S-adenosyl-L-methionine-dependent methyltransferases"/>
    <property type="match status" value="1"/>
</dbReference>
<accession>A0AA40BD67</accession>
<dbReference type="AlphaFoldDB" id="A0AA40BD67"/>
<sequence length="261" mass="28211">MTTTDSERKQYDGVASNYGSVEDLPCSEIEAQLIRTALGDCTGLSVLDLGGGSGLHARRAIDAGAACVDVVDISVEMMRIGQDIEKQLGRDEGTVRWITADLARPLGEQDAAAGGVREGGYDVVMANWLFDHATSVEDLRAMWGNVVGYLKPGGKFLGVRVQSIRAEYMKYGKYGCTFTDVKEIPGGLGYKCNCLTQPPFSFDCTSMTETYTLADRIPKGLGLVGFEVVKPEETEVAKGDAEFWSDFVADPNLTVIVARKP</sequence>
<evidence type="ECO:0000313" key="2">
    <source>
        <dbReference type="EMBL" id="KAK0732105.1"/>
    </source>
</evidence>
<dbReference type="Pfam" id="PF13649">
    <property type="entry name" value="Methyltransf_25"/>
    <property type="match status" value="1"/>
</dbReference>
<comment type="caution">
    <text evidence="2">The sequence shown here is derived from an EMBL/GenBank/DDBJ whole genome shotgun (WGS) entry which is preliminary data.</text>
</comment>
<reference evidence="2" key="1">
    <citation type="submission" date="2023-06" db="EMBL/GenBank/DDBJ databases">
        <title>Genome-scale phylogeny and comparative genomics of the fungal order Sordariales.</title>
        <authorList>
            <consortium name="Lawrence Berkeley National Laboratory"/>
            <person name="Hensen N."/>
            <person name="Bonometti L."/>
            <person name="Westerberg I."/>
            <person name="Brannstrom I.O."/>
            <person name="Guillou S."/>
            <person name="Cros-Aarteil S."/>
            <person name="Calhoun S."/>
            <person name="Haridas S."/>
            <person name="Kuo A."/>
            <person name="Mondo S."/>
            <person name="Pangilinan J."/>
            <person name="Riley R."/>
            <person name="Labutti K."/>
            <person name="Andreopoulos B."/>
            <person name="Lipzen A."/>
            <person name="Chen C."/>
            <person name="Yanf M."/>
            <person name="Daum C."/>
            <person name="Ng V."/>
            <person name="Clum A."/>
            <person name="Steindorff A."/>
            <person name="Ohm R."/>
            <person name="Martin F."/>
            <person name="Silar P."/>
            <person name="Natvig D."/>
            <person name="Lalanne C."/>
            <person name="Gautier V."/>
            <person name="Ament-Velasquez S.L."/>
            <person name="Kruys A."/>
            <person name="Hutchinson M.I."/>
            <person name="Powell A.J."/>
            <person name="Barry K."/>
            <person name="Miller A.N."/>
            <person name="Grigoriev I.V."/>
            <person name="Debuchy R."/>
            <person name="Gladieux P."/>
            <person name="Thoren M.H."/>
            <person name="Johannesson H."/>
        </authorList>
    </citation>
    <scope>NUCLEOTIDE SEQUENCE</scope>
    <source>
        <strain evidence="2">SMH4607-1</strain>
    </source>
</reference>
<gene>
    <name evidence="2" type="ORF">B0H67DRAFT_474239</name>
</gene>
<proteinExistence type="predicted"/>
<keyword evidence="3" id="KW-1185">Reference proteome</keyword>